<feature type="transmembrane region" description="Helical" evidence="1">
    <location>
        <begin position="98"/>
        <end position="123"/>
    </location>
</feature>
<comment type="caution">
    <text evidence="2">The sequence shown here is derived from an EMBL/GenBank/DDBJ whole genome shotgun (WGS) entry which is preliminary data.</text>
</comment>
<accession>A0ABV9WGY6</accession>
<evidence type="ECO:0000313" key="2">
    <source>
        <dbReference type="EMBL" id="MFC5006767.1"/>
    </source>
</evidence>
<dbReference type="EMBL" id="JBHSIU010000108">
    <property type="protein sequence ID" value="MFC5006767.1"/>
    <property type="molecule type" value="Genomic_DNA"/>
</dbReference>
<keyword evidence="1" id="KW-0812">Transmembrane</keyword>
<feature type="transmembrane region" description="Helical" evidence="1">
    <location>
        <begin position="135"/>
        <end position="158"/>
    </location>
</feature>
<organism evidence="2 3">
    <name type="scientific">Dactylosporangium cerinum</name>
    <dbReference type="NCBI Taxonomy" id="1434730"/>
    <lineage>
        <taxon>Bacteria</taxon>
        <taxon>Bacillati</taxon>
        <taxon>Actinomycetota</taxon>
        <taxon>Actinomycetes</taxon>
        <taxon>Micromonosporales</taxon>
        <taxon>Micromonosporaceae</taxon>
        <taxon>Dactylosporangium</taxon>
    </lineage>
</organism>
<feature type="transmembrane region" description="Helical" evidence="1">
    <location>
        <begin position="194"/>
        <end position="211"/>
    </location>
</feature>
<feature type="transmembrane region" description="Helical" evidence="1">
    <location>
        <begin position="57"/>
        <end position="78"/>
    </location>
</feature>
<dbReference type="Proteomes" id="UP001595912">
    <property type="component" value="Unassembled WGS sequence"/>
</dbReference>
<feature type="transmembrane region" description="Helical" evidence="1">
    <location>
        <begin position="164"/>
        <end position="185"/>
    </location>
</feature>
<feature type="transmembrane region" description="Helical" evidence="1">
    <location>
        <begin position="28"/>
        <end position="50"/>
    </location>
</feature>
<protein>
    <recommendedName>
        <fullName evidence="4">Integral membrane protein</fullName>
    </recommendedName>
</protein>
<keyword evidence="3" id="KW-1185">Reference proteome</keyword>
<proteinExistence type="predicted"/>
<gene>
    <name evidence="2" type="ORF">ACFPIJ_54275</name>
</gene>
<keyword evidence="1" id="KW-1133">Transmembrane helix</keyword>
<evidence type="ECO:0008006" key="4">
    <source>
        <dbReference type="Google" id="ProtNLM"/>
    </source>
</evidence>
<sequence length="225" mass="22893">MWWRAASVGVVLGGLAYAADFCQGTLAVVMLLVSSSMFAWGAAGLAFGFAARDRRSAIGAAVTVLTVATLVYYGIILVDGHRWRDAVTDGDAFPGASSLVSVLTAAAFWTAASIAGGTVLGLFGQAIHRARPTVAALVAGCSFALLAGQGAVAAVHVYTLGAGWAWLVEGVAEVLLAAALTAALLGRAPGPHRWWTFAGAAVALLAASYAVSGQLDTIRTTGTLW</sequence>
<reference evidence="3" key="1">
    <citation type="journal article" date="2019" name="Int. J. Syst. Evol. Microbiol.">
        <title>The Global Catalogue of Microorganisms (GCM) 10K type strain sequencing project: providing services to taxonomists for standard genome sequencing and annotation.</title>
        <authorList>
            <consortium name="The Broad Institute Genomics Platform"/>
            <consortium name="The Broad Institute Genome Sequencing Center for Infectious Disease"/>
            <person name="Wu L."/>
            <person name="Ma J."/>
        </authorList>
    </citation>
    <scope>NUCLEOTIDE SEQUENCE [LARGE SCALE GENOMIC DNA]</scope>
    <source>
        <strain evidence="3">CGMCC 4.7152</strain>
    </source>
</reference>
<dbReference type="RefSeq" id="WP_380127433.1">
    <property type="nucleotide sequence ID" value="NZ_JBHSIU010000108.1"/>
</dbReference>
<evidence type="ECO:0000256" key="1">
    <source>
        <dbReference type="SAM" id="Phobius"/>
    </source>
</evidence>
<name>A0ABV9WGY6_9ACTN</name>
<keyword evidence="1" id="KW-0472">Membrane</keyword>
<evidence type="ECO:0000313" key="3">
    <source>
        <dbReference type="Proteomes" id="UP001595912"/>
    </source>
</evidence>